<evidence type="ECO:0000313" key="5">
    <source>
        <dbReference type="Proteomes" id="UP000489351"/>
    </source>
</evidence>
<accession>A0A5M8IC19</accession>
<keyword evidence="5" id="KW-1185">Reference proteome</keyword>
<dbReference type="Proteomes" id="UP000489351">
    <property type="component" value="Unassembled WGS sequence"/>
</dbReference>
<keyword evidence="1" id="KW-1133">Transmembrane helix</keyword>
<gene>
    <name evidence="2" type="ORF">FP507_05480</name>
    <name evidence="3" type="ORF">GJ685_08780</name>
</gene>
<feature type="transmembrane region" description="Helical" evidence="1">
    <location>
        <begin position="129"/>
        <end position="148"/>
    </location>
</feature>
<feature type="transmembrane region" description="Helical" evidence="1">
    <location>
        <begin position="58"/>
        <end position="77"/>
    </location>
</feature>
<comment type="caution">
    <text evidence="2">The sequence shown here is derived from an EMBL/GenBank/DDBJ whole genome shotgun (WGS) entry which is preliminary data.</text>
</comment>
<reference evidence="3 5" key="2">
    <citation type="submission" date="2019-11" db="EMBL/GenBank/DDBJ databases">
        <title>Green- and brown-colored morphotypes of Chlorobia in the stratified aquatic ecosystems of Kandalaksha Gulf (White Sea): A model for study of the accessory genome evolution.</title>
        <authorList>
            <person name="Grouzdev D.S."/>
        </authorList>
    </citation>
    <scope>NUCLEOTIDE SEQUENCE [LARGE SCALE GENOMIC DNA]</scope>
    <source>
        <strain evidence="3 5">ZM</strain>
    </source>
</reference>
<protein>
    <submittedName>
        <fullName evidence="2">MFS transporter</fullName>
    </submittedName>
</protein>
<feature type="transmembrane region" description="Helical" evidence="1">
    <location>
        <begin position="84"/>
        <end position="109"/>
    </location>
</feature>
<evidence type="ECO:0000313" key="2">
    <source>
        <dbReference type="EMBL" id="KAA6232587.1"/>
    </source>
</evidence>
<evidence type="ECO:0000313" key="3">
    <source>
        <dbReference type="EMBL" id="MWV55146.1"/>
    </source>
</evidence>
<dbReference type="Proteomes" id="UP000327458">
    <property type="component" value="Unassembled WGS sequence"/>
</dbReference>
<name>A0A5M8IC19_CHLPH</name>
<keyword evidence="1" id="KW-0812">Transmembrane</keyword>
<dbReference type="EMBL" id="VMRG01000001">
    <property type="protein sequence ID" value="KAA6232587.1"/>
    <property type="molecule type" value="Genomic_DNA"/>
</dbReference>
<dbReference type="RefSeq" id="WP_151419434.1">
    <property type="nucleotide sequence ID" value="NZ_VMRG01000001.1"/>
</dbReference>
<dbReference type="InterPro" id="IPR036259">
    <property type="entry name" value="MFS_trans_sf"/>
</dbReference>
<dbReference type="Gene3D" id="1.20.1250.20">
    <property type="entry name" value="MFS general substrate transporter like domains"/>
    <property type="match status" value="1"/>
</dbReference>
<dbReference type="AlphaFoldDB" id="A0A5M8IC19"/>
<evidence type="ECO:0000313" key="4">
    <source>
        <dbReference type="Proteomes" id="UP000327458"/>
    </source>
</evidence>
<sequence length="151" mass="15690">MVVDCPCQPQVSIDSIRVYHDRKVIIGAIGGISSIPWFAGAIGTVTNGMHSDRTGERRWHIALPAFAGALAFAVSALPEAEGWYGIAALSIAAAAGIALITSFGSVAGYVSPWLSGLILDSSGPHGMELVLLLFVVSMLASALLTLVVSKR</sequence>
<evidence type="ECO:0000256" key="1">
    <source>
        <dbReference type="SAM" id="Phobius"/>
    </source>
</evidence>
<dbReference type="EMBL" id="WUBZ01000052">
    <property type="protein sequence ID" value="MWV55146.1"/>
    <property type="molecule type" value="Genomic_DNA"/>
</dbReference>
<organism evidence="2 4">
    <name type="scientific">Chlorobium phaeovibrioides</name>
    <dbReference type="NCBI Taxonomy" id="1094"/>
    <lineage>
        <taxon>Bacteria</taxon>
        <taxon>Pseudomonadati</taxon>
        <taxon>Chlorobiota</taxon>
        <taxon>Chlorobiia</taxon>
        <taxon>Chlorobiales</taxon>
        <taxon>Chlorobiaceae</taxon>
        <taxon>Chlorobium/Pelodictyon group</taxon>
        <taxon>Chlorobium</taxon>
    </lineage>
</organism>
<dbReference type="SUPFAM" id="SSF103473">
    <property type="entry name" value="MFS general substrate transporter"/>
    <property type="match status" value="1"/>
</dbReference>
<proteinExistence type="predicted"/>
<feature type="transmembrane region" description="Helical" evidence="1">
    <location>
        <begin position="24"/>
        <end position="46"/>
    </location>
</feature>
<reference evidence="2 4" key="1">
    <citation type="submission" date="2019-07" db="EMBL/GenBank/DDBJ databases">
        <title>Draft genome Sequence of Chlorobium phaeovibrioides sp. strain PhvTcv-s14, from the Phylum Chlorobi.</title>
        <authorList>
            <person name="Babenko V."/>
            <person name="Boldyreva D."/>
            <person name="Kanygina A."/>
            <person name="Selezneva O."/>
            <person name="Akopiyan T."/>
            <person name="Lunina O."/>
        </authorList>
    </citation>
    <scope>NUCLEOTIDE SEQUENCE [LARGE SCALE GENOMIC DNA]</scope>
    <source>
        <strain evidence="2 4">GrTcv12</strain>
    </source>
</reference>
<keyword evidence="1" id="KW-0472">Membrane</keyword>